<feature type="region of interest" description="Disordered" evidence="1">
    <location>
        <begin position="45"/>
        <end position="124"/>
    </location>
</feature>
<evidence type="ECO:0000256" key="1">
    <source>
        <dbReference type="SAM" id="MobiDB-lite"/>
    </source>
</evidence>
<feature type="compositionally biased region" description="Basic and acidic residues" evidence="1">
    <location>
        <begin position="78"/>
        <end position="108"/>
    </location>
</feature>
<keyword evidence="3" id="KW-1185">Reference proteome</keyword>
<evidence type="ECO:0000313" key="3">
    <source>
        <dbReference type="Proteomes" id="UP000828251"/>
    </source>
</evidence>
<organism evidence="2 3">
    <name type="scientific">Gossypium stocksii</name>
    <dbReference type="NCBI Taxonomy" id="47602"/>
    <lineage>
        <taxon>Eukaryota</taxon>
        <taxon>Viridiplantae</taxon>
        <taxon>Streptophyta</taxon>
        <taxon>Embryophyta</taxon>
        <taxon>Tracheophyta</taxon>
        <taxon>Spermatophyta</taxon>
        <taxon>Magnoliopsida</taxon>
        <taxon>eudicotyledons</taxon>
        <taxon>Gunneridae</taxon>
        <taxon>Pentapetalae</taxon>
        <taxon>rosids</taxon>
        <taxon>malvids</taxon>
        <taxon>Malvales</taxon>
        <taxon>Malvaceae</taxon>
        <taxon>Malvoideae</taxon>
        <taxon>Gossypium</taxon>
    </lineage>
</organism>
<protein>
    <submittedName>
        <fullName evidence="2">Uncharacterized protein</fullName>
    </submittedName>
</protein>
<proteinExistence type="predicted"/>
<feature type="compositionally biased region" description="Polar residues" evidence="1">
    <location>
        <begin position="109"/>
        <end position="124"/>
    </location>
</feature>
<name>A0A9D3ZUX3_9ROSI</name>
<dbReference type="EMBL" id="JAIQCV010000009">
    <property type="protein sequence ID" value="KAH1066010.1"/>
    <property type="molecule type" value="Genomic_DNA"/>
</dbReference>
<accession>A0A9D3ZUX3</accession>
<dbReference type="Proteomes" id="UP000828251">
    <property type="component" value="Unassembled WGS sequence"/>
</dbReference>
<gene>
    <name evidence="2" type="ORF">J1N35_030997</name>
</gene>
<reference evidence="2 3" key="1">
    <citation type="journal article" date="2021" name="Plant Biotechnol. J.">
        <title>Multi-omics assisted identification of the key and species-specific regulatory components of drought-tolerant mechanisms in Gossypium stocksii.</title>
        <authorList>
            <person name="Yu D."/>
            <person name="Ke L."/>
            <person name="Zhang D."/>
            <person name="Wu Y."/>
            <person name="Sun Y."/>
            <person name="Mei J."/>
            <person name="Sun J."/>
            <person name="Sun Y."/>
        </authorList>
    </citation>
    <scope>NUCLEOTIDE SEQUENCE [LARGE SCALE GENOMIC DNA]</scope>
    <source>
        <strain evidence="3">cv. E1</strain>
        <tissue evidence="2">Leaf</tissue>
    </source>
</reference>
<sequence>MKPTESTVELTYLGKGPFKVHKHGGRGTVGNAKPMCKNHRDLKVTKNHRDSKVTKAKFGQVKAETSCQRNVPMSRTVQVDRSRGKDSKGRDNPIVRQVEKKPRQRESSKVNQVSTIRKSQQGWC</sequence>
<comment type="caution">
    <text evidence="2">The sequence shown here is derived from an EMBL/GenBank/DDBJ whole genome shotgun (WGS) entry which is preliminary data.</text>
</comment>
<evidence type="ECO:0000313" key="2">
    <source>
        <dbReference type="EMBL" id="KAH1066010.1"/>
    </source>
</evidence>
<dbReference type="AlphaFoldDB" id="A0A9D3ZUX3"/>
<feature type="compositionally biased region" description="Polar residues" evidence="1">
    <location>
        <begin position="63"/>
        <end position="77"/>
    </location>
</feature>